<dbReference type="OrthoDB" id="10011551at2759"/>
<comment type="subcellular location">
    <subcellularLocation>
        <location evidence="1">Cell membrane</location>
        <topology evidence="1">Multi-pass membrane protein</topology>
    </subcellularLocation>
</comment>
<evidence type="ECO:0000256" key="4">
    <source>
        <dbReference type="ARBA" id="ARBA00022989"/>
    </source>
</evidence>
<evidence type="ECO:0000313" key="9">
    <source>
        <dbReference type="EMBL" id="CAH1265986.1"/>
    </source>
</evidence>
<dbReference type="EMBL" id="OV696690">
    <property type="protein sequence ID" value="CAH1265986.1"/>
    <property type="molecule type" value="Genomic_DNA"/>
</dbReference>
<evidence type="ECO:0000313" key="10">
    <source>
        <dbReference type="Proteomes" id="UP000838412"/>
    </source>
</evidence>
<dbReference type="GO" id="GO:0004930">
    <property type="term" value="F:G protein-coupled receptor activity"/>
    <property type="evidence" value="ECO:0007669"/>
    <property type="project" value="UniProtKB-KW"/>
</dbReference>
<sequence length="443" mass="49339">MNASTVDLTGGSSTVFAHETFYECFDWHLENTEVGFDLAVAACSHLPTPFVDENRKVGIASAVVGTVALLMNGMVLSAVLKNHQLSKPMYLFVANLATADCVTGLFSFFFCASFQSEVRRPLTFLGVVCTFFLVLVLSAVGVVLLSVDRYLAILHPIFYQTRMSGRHVAVSLGIAWPACVLVCLSPLMGWSCIDMNTENCMTYWPISYLILINTVLLMAVVIVVFINVRIFIVLKRRFSRTRPPENPQDDLPAARRREQRIAARQYQQLQHSLKMQATVGIVAGMFVIFWLPICLGIVRLYSCFAREDCEIQARPYWVLLIALCNSVINPVIYALRIKKIREAVHRRARRLANAVREKLGWSSNQVVNIRTVGDARAMEAAGPSTDNRTVQPPNWAVNRRAADNPRNTQISSRKDALFVVSPSSVNKSAVETSSSGEDIESAR</sequence>
<dbReference type="Gene3D" id="1.20.1070.10">
    <property type="entry name" value="Rhodopsin 7-helix transmembrane proteins"/>
    <property type="match status" value="1"/>
</dbReference>
<keyword evidence="6" id="KW-0807">Transducer</keyword>
<keyword evidence="4 8" id="KW-1133">Transmembrane helix</keyword>
<keyword evidence="3 6" id="KW-0812">Transmembrane</keyword>
<gene>
    <name evidence="9" type="primary">ADORA2B</name>
    <name evidence="9" type="ORF">BLAG_LOCUS19757</name>
</gene>
<feature type="transmembrane region" description="Helical" evidence="8">
    <location>
        <begin position="122"/>
        <end position="147"/>
    </location>
</feature>
<proteinExistence type="inferred from homology"/>
<keyword evidence="6" id="KW-0675">Receptor</keyword>
<keyword evidence="2" id="KW-1003">Cell membrane</keyword>
<keyword evidence="6" id="KW-0297">G-protein coupled receptor</keyword>
<keyword evidence="10" id="KW-1185">Reference proteome</keyword>
<organism evidence="9 10">
    <name type="scientific">Branchiostoma lanceolatum</name>
    <name type="common">Common lancelet</name>
    <name type="synonym">Amphioxus lanceolatum</name>
    <dbReference type="NCBI Taxonomy" id="7740"/>
    <lineage>
        <taxon>Eukaryota</taxon>
        <taxon>Metazoa</taxon>
        <taxon>Chordata</taxon>
        <taxon>Cephalochordata</taxon>
        <taxon>Leptocardii</taxon>
        <taxon>Amphioxiformes</taxon>
        <taxon>Branchiostomatidae</taxon>
        <taxon>Branchiostoma</taxon>
    </lineage>
</organism>
<keyword evidence="5 8" id="KW-0472">Membrane</keyword>
<feature type="transmembrane region" description="Helical" evidence="8">
    <location>
        <begin position="92"/>
        <end position="116"/>
    </location>
</feature>
<dbReference type="PANTHER" id="PTHR22750">
    <property type="entry name" value="G-PROTEIN COUPLED RECEPTOR"/>
    <property type="match status" value="1"/>
</dbReference>
<evidence type="ECO:0000256" key="1">
    <source>
        <dbReference type="ARBA" id="ARBA00004651"/>
    </source>
</evidence>
<dbReference type="Pfam" id="PF00001">
    <property type="entry name" value="7tm_1"/>
    <property type="match status" value="1"/>
</dbReference>
<accession>A0A8J9ZZ40</accession>
<dbReference type="AlphaFoldDB" id="A0A8J9ZZ40"/>
<feature type="compositionally biased region" description="Polar residues" evidence="7">
    <location>
        <begin position="422"/>
        <end position="436"/>
    </location>
</feature>
<dbReference type="Proteomes" id="UP000838412">
    <property type="component" value="Chromosome 5"/>
</dbReference>
<evidence type="ECO:0000256" key="2">
    <source>
        <dbReference type="ARBA" id="ARBA00022475"/>
    </source>
</evidence>
<dbReference type="CDD" id="cd14972">
    <property type="entry name" value="7tmA_EDG-like"/>
    <property type="match status" value="1"/>
</dbReference>
<name>A0A8J9ZZ40_BRALA</name>
<dbReference type="PROSITE" id="PS00237">
    <property type="entry name" value="G_PROTEIN_RECEP_F1_1"/>
    <property type="match status" value="1"/>
</dbReference>
<protein>
    <submittedName>
        <fullName evidence="9">ADORA2B protein</fullName>
    </submittedName>
</protein>
<dbReference type="PRINTS" id="PR00237">
    <property type="entry name" value="GPCRRHODOPSN"/>
</dbReference>
<dbReference type="InterPro" id="IPR000276">
    <property type="entry name" value="GPCR_Rhodpsn"/>
</dbReference>
<evidence type="ECO:0000256" key="5">
    <source>
        <dbReference type="ARBA" id="ARBA00023136"/>
    </source>
</evidence>
<comment type="similarity">
    <text evidence="6">Belongs to the G-protein coupled receptor 1 family.</text>
</comment>
<feature type="transmembrane region" description="Helical" evidence="8">
    <location>
        <begin position="316"/>
        <end position="337"/>
    </location>
</feature>
<feature type="transmembrane region" description="Helical" evidence="8">
    <location>
        <begin position="277"/>
        <end position="301"/>
    </location>
</feature>
<feature type="transmembrane region" description="Helical" evidence="8">
    <location>
        <begin position="57"/>
        <end position="80"/>
    </location>
</feature>
<feature type="transmembrane region" description="Helical" evidence="8">
    <location>
        <begin position="168"/>
        <end position="188"/>
    </location>
</feature>
<evidence type="ECO:0000256" key="8">
    <source>
        <dbReference type="SAM" id="Phobius"/>
    </source>
</evidence>
<feature type="region of interest" description="Disordered" evidence="7">
    <location>
        <begin position="422"/>
        <end position="443"/>
    </location>
</feature>
<evidence type="ECO:0000256" key="6">
    <source>
        <dbReference type="RuleBase" id="RU000688"/>
    </source>
</evidence>
<feature type="transmembrane region" description="Helical" evidence="8">
    <location>
        <begin position="208"/>
        <end position="232"/>
    </location>
</feature>
<reference evidence="9" key="1">
    <citation type="submission" date="2022-01" db="EMBL/GenBank/DDBJ databases">
        <authorList>
            <person name="Braso-Vives M."/>
        </authorList>
    </citation>
    <scope>NUCLEOTIDE SEQUENCE</scope>
</reference>
<dbReference type="GO" id="GO:0005886">
    <property type="term" value="C:plasma membrane"/>
    <property type="evidence" value="ECO:0007669"/>
    <property type="project" value="UniProtKB-SubCell"/>
</dbReference>
<dbReference type="SUPFAM" id="SSF81321">
    <property type="entry name" value="Family A G protein-coupled receptor-like"/>
    <property type="match status" value="1"/>
</dbReference>
<evidence type="ECO:0000256" key="3">
    <source>
        <dbReference type="ARBA" id="ARBA00022692"/>
    </source>
</evidence>
<evidence type="ECO:0000256" key="7">
    <source>
        <dbReference type="SAM" id="MobiDB-lite"/>
    </source>
</evidence>